<gene>
    <name evidence="3" type="ORF">PABY_17380</name>
</gene>
<accession>A0ABM8IXA4</accession>
<name>A0ABM8IXA4_9CREN</name>
<keyword evidence="2" id="KW-1133">Transmembrane helix</keyword>
<keyword evidence="4" id="KW-1185">Reference proteome</keyword>
<keyword evidence="1" id="KW-0175">Coiled coil</keyword>
<protein>
    <recommendedName>
        <fullName evidence="5">Transcriptional regulator</fullName>
    </recommendedName>
</protein>
<keyword evidence="2" id="KW-0812">Transmembrane</keyword>
<evidence type="ECO:0000256" key="1">
    <source>
        <dbReference type="SAM" id="Coils"/>
    </source>
</evidence>
<evidence type="ECO:0000313" key="4">
    <source>
        <dbReference type="Proteomes" id="UP001341135"/>
    </source>
</evidence>
<feature type="transmembrane region" description="Helical" evidence="2">
    <location>
        <begin position="12"/>
        <end position="30"/>
    </location>
</feature>
<evidence type="ECO:0008006" key="5">
    <source>
        <dbReference type="Google" id="ProtNLM"/>
    </source>
</evidence>
<reference evidence="3 4" key="1">
    <citation type="submission" date="2023-09" db="EMBL/GenBank/DDBJ databases">
        <title>Pyrofollis japonicus gen. nov. sp. nov., a novel member of the family Pyrodictiaceae isolated from the Iheya North hydrothermal field.</title>
        <authorList>
            <person name="Miyazaki U."/>
            <person name="Sanari M."/>
            <person name="Tame A."/>
            <person name="Kitajima M."/>
            <person name="Okamoto A."/>
            <person name="Sawayama S."/>
            <person name="Miyazaki J."/>
            <person name="Takai K."/>
            <person name="Nakagawa S."/>
        </authorList>
    </citation>
    <scope>NUCLEOTIDE SEQUENCE [LARGE SCALE GENOMIC DNA]</scope>
    <source>
        <strain evidence="3 4">AV2</strain>
    </source>
</reference>
<evidence type="ECO:0000256" key="2">
    <source>
        <dbReference type="SAM" id="Phobius"/>
    </source>
</evidence>
<dbReference type="Proteomes" id="UP001341135">
    <property type="component" value="Chromosome"/>
</dbReference>
<proteinExistence type="predicted"/>
<feature type="coiled-coil region" evidence="1">
    <location>
        <begin position="75"/>
        <end position="103"/>
    </location>
</feature>
<evidence type="ECO:0000313" key="3">
    <source>
        <dbReference type="EMBL" id="BES82171.1"/>
    </source>
</evidence>
<feature type="transmembrane region" description="Helical" evidence="2">
    <location>
        <begin position="42"/>
        <end position="64"/>
    </location>
</feature>
<keyword evidence="2" id="KW-0472">Membrane</keyword>
<organism evidence="3 4">
    <name type="scientific">Pyrodictium abyssi</name>
    <dbReference type="NCBI Taxonomy" id="54256"/>
    <lineage>
        <taxon>Archaea</taxon>
        <taxon>Thermoproteota</taxon>
        <taxon>Thermoprotei</taxon>
        <taxon>Desulfurococcales</taxon>
        <taxon>Pyrodictiaceae</taxon>
        <taxon>Pyrodictium</taxon>
    </lineage>
</organism>
<dbReference type="EMBL" id="AP028907">
    <property type="protein sequence ID" value="BES82171.1"/>
    <property type="molecule type" value="Genomic_DNA"/>
</dbReference>
<sequence length="105" mass="11675">MVTQAMPSDRAVGALLVVVSIVVIVVYGWLLFAPPREGLDVLLLKLTAFIAVAGVFGILAWIGYTLATTPPPKPIEEIEKELEEELKRLEKELEETEKKQEQEKS</sequence>